<dbReference type="Proteomes" id="UP000192796">
    <property type="component" value="Unassembled WGS sequence"/>
</dbReference>
<proteinExistence type="predicted"/>
<feature type="transmembrane region" description="Helical" evidence="5">
    <location>
        <begin position="363"/>
        <end position="382"/>
    </location>
</feature>
<keyword evidence="2 5" id="KW-0812">Transmembrane</keyword>
<evidence type="ECO:0000259" key="6">
    <source>
        <dbReference type="Pfam" id="PF04932"/>
    </source>
</evidence>
<evidence type="ECO:0000256" key="1">
    <source>
        <dbReference type="ARBA" id="ARBA00004141"/>
    </source>
</evidence>
<evidence type="ECO:0000256" key="5">
    <source>
        <dbReference type="SAM" id="Phobius"/>
    </source>
</evidence>
<reference evidence="7 8" key="1">
    <citation type="submission" date="2016-03" db="EMBL/GenBank/DDBJ databases">
        <title>Niastella vici sp. nov., isolated from farmland soil.</title>
        <authorList>
            <person name="Chen L."/>
            <person name="Wang D."/>
            <person name="Yang S."/>
            <person name="Wang G."/>
        </authorList>
    </citation>
    <scope>NUCLEOTIDE SEQUENCE [LARGE SCALE GENOMIC DNA]</scope>
    <source>
        <strain evidence="7 8">DJ57</strain>
    </source>
</reference>
<accession>A0A1V9G2D3</accession>
<dbReference type="InterPro" id="IPR051533">
    <property type="entry name" value="WaaL-like"/>
</dbReference>
<feature type="transmembrane region" description="Helical" evidence="5">
    <location>
        <begin position="16"/>
        <end position="42"/>
    </location>
</feature>
<feature type="transmembrane region" description="Helical" evidence="5">
    <location>
        <begin position="164"/>
        <end position="182"/>
    </location>
</feature>
<keyword evidence="3 5" id="KW-1133">Transmembrane helix</keyword>
<organism evidence="7 8">
    <name type="scientific">Niastella vici</name>
    <dbReference type="NCBI Taxonomy" id="1703345"/>
    <lineage>
        <taxon>Bacteria</taxon>
        <taxon>Pseudomonadati</taxon>
        <taxon>Bacteroidota</taxon>
        <taxon>Chitinophagia</taxon>
        <taxon>Chitinophagales</taxon>
        <taxon>Chitinophagaceae</taxon>
        <taxon>Niastella</taxon>
    </lineage>
</organism>
<comment type="caution">
    <text evidence="7">The sequence shown here is derived from an EMBL/GenBank/DDBJ whole genome shotgun (WGS) entry which is preliminary data.</text>
</comment>
<keyword evidence="8" id="KW-1185">Reference proteome</keyword>
<protein>
    <recommendedName>
        <fullName evidence="6">O-antigen ligase-related domain-containing protein</fullName>
    </recommendedName>
</protein>
<feature type="transmembrane region" description="Helical" evidence="5">
    <location>
        <begin position="63"/>
        <end position="81"/>
    </location>
</feature>
<feature type="domain" description="O-antigen ligase-related" evidence="6">
    <location>
        <begin position="199"/>
        <end position="370"/>
    </location>
</feature>
<dbReference type="EMBL" id="LVYD01000041">
    <property type="protein sequence ID" value="OQP64805.1"/>
    <property type="molecule type" value="Genomic_DNA"/>
</dbReference>
<dbReference type="PANTHER" id="PTHR37422:SF13">
    <property type="entry name" value="LIPOPOLYSACCHARIDE BIOSYNTHESIS PROTEIN PA4999-RELATED"/>
    <property type="match status" value="1"/>
</dbReference>
<dbReference type="AlphaFoldDB" id="A0A1V9G2D3"/>
<feature type="transmembrane region" description="Helical" evidence="5">
    <location>
        <begin position="235"/>
        <end position="256"/>
    </location>
</feature>
<keyword evidence="4 5" id="KW-0472">Membrane</keyword>
<feature type="transmembrane region" description="Helical" evidence="5">
    <location>
        <begin position="394"/>
        <end position="426"/>
    </location>
</feature>
<name>A0A1V9G2D3_9BACT</name>
<dbReference type="PANTHER" id="PTHR37422">
    <property type="entry name" value="TEICHURONIC ACID BIOSYNTHESIS PROTEIN TUAE"/>
    <property type="match status" value="1"/>
</dbReference>
<dbReference type="Pfam" id="PF04932">
    <property type="entry name" value="Wzy_C"/>
    <property type="match status" value="1"/>
</dbReference>
<evidence type="ECO:0000256" key="2">
    <source>
        <dbReference type="ARBA" id="ARBA00022692"/>
    </source>
</evidence>
<feature type="transmembrane region" description="Helical" evidence="5">
    <location>
        <begin position="123"/>
        <end position="144"/>
    </location>
</feature>
<dbReference type="GO" id="GO:0016020">
    <property type="term" value="C:membrane"/>
    <property type="evidence" value="ECO:0007669"/>
    <property type="project" value="UniProtKB-SubCell"/>
</dbReference>
<feature type="transmembrane region" description="Helical" evidence="5">
    <location>
        <begin position="194"/>
        <end position="223"/>
    </location>
</feature>
<evidence type="ECO:0000256" key="4">
    <source>
        <dbReference type="ARBA" id="ARBA00023136"/>
    </source>
</evidence>
<evidence type="ECO:0000313" key="8">
    <source>
        <dbReference type="Proteomes" id="UP000192796"/>
    </source>
</evidence>
<evidence type="ECO:0000256" key="3">
    <source>
        <dbReference type="ARBA" id="ARBA00022989"/>
    </source>
</evidence>
<evidence type="ECO:0000313" key="7">
    <source>
        <dbReference type="EMBL" id="OQP64805.1"/>
    </source>
</evidence>
<gene>
    <name evidence="7" type="ORF">A3860_18795</name>
</gene>
<dbReference type="InterPro" id="IPR007016">
    <property type="entry name" value="O-antigen_ligase-rel_domated"/>
</dbReference>
<sequence>MDKYTQIRHINNLLFLFYQVFVVGTLCAFRAVSSIMIGLILVTSIIQNKNLQGVWLNRQLKHPFVITCGLFFLLQLIPLAYTNNFFEGWKHVQVKSALLFIPLCFYSCACINKVNFHSLMIVYIYTLAALLIWSLGVGCNKYFFHHATTSVFFYHELVSNLGHHAVQFSIFVFAGLIYLLHLNHIKRYLKNKTVHFSLIAWLIIGIVLLSSKLVIIFTLGYLIYHLYTSLQKKTIARSVVAIALIAGIICSSAILLTQNPISRRFNDVLHGNIAVVQQPSFNTRDYFNGVQFRLLQWRFVKEILTEHKAWLFGVTPAAAQPLLNQKYMATHMYTGGRPGGSDRGYLDYNTHNQFLESLLQTGIVGLLCFIAICVQLVIMAMTRQFDYTNRLLRALLLLLFAYTFSDAVFETQYGLILFLFMPLLFYTGQAGKYPAKPEE</sequence>
<comment type="subcellular location">
    <subcellularLocation>
        <location evidence="1">Membrane</location>
        <topology evidence="1">Multi-pass membrane protein</topology>
    </subcellularLocation>
</comment>
<dbReference type="STRING" id="1703345.A3860_18795"/>
<feature type="transmembrane region" description="Helical" evidence="5">
    <location>
        <begin position="93"/>
        <end position="111"/>
    </location>
</feature>